<evidence type="ECO:0000313" key="4">
    <source>
        <dbReference type="Proteomes" id="UP000289703"/>
    </source>
</evidence>
<evidence type="ECO:0000259" key="1">
    <source>
        <dbReference type="Pfam" id="PF00534"/>
    </source>
</evidence>
<proteinExistence type="predicted"/>
<evidence type="ECO:0000313" key="3">
    <source>
        <dbReference type="EMBL" id="RXQ97441.1"/>
    </source>
</evidence>
<organism evidence="3 4">
    <name type="scientific">Ancylomarina salipaludis</name>
    <dbReference type="NCBI Taxonomy" id="2501299"/>
    <lineage>
        <taxon>Bacteria</taxon>
        <taxon>Pseudomonadati</taxon>
        <taxon>Bacteroidota</taxon>
        <taxon>Bacteroidia</taxon>
        <taxon>Marinilabiliales</taxon>
        <taxon>Marinifilaceae</taxon>
        <taxon>Ancylomarina</taxon>
    </lineage>
</organism>
<dbReference type="SUPFAM" id="SSF53756">
    <property type="entry name" value="UDP-Glycosyltransferase/glycogen phosphorylase"/>
    <property type="match status" value="1"/>
</dbReference>
<dbReference type="OrthoDB" id="9790710at2"/>
<dbReference type="Pfam" id="PF00534">
    <property type="entry name" value="Glycos_transf_1"/>
    <property type="match status" value="1"/>
</dbReference>
<dbReference type="Gene3D" id="3.40.50.2000">
    <property type="entry name" value="Glycogen Phosphorylase B"/>
    <property type="match status" value="2"/>
</dbReference>
<evidence type="ECO:0000259" key="2">
    <source>
        <dbReference type="Pfam" id="PF13439"/>
    </source>
</evidence>
<sequence length="381" mass="43923">MKKPIFLIVTTVPQSLQFFRGQIQFLKQKFDIEILSSSGEWMTRICERENVKGHVVEMEREISIFKDICSLFRMLVTMHRIHPDIVHGNTPKGGFICMLSAFLLRIPKRIYYIHGLRYEGTTGLKRKLLMKMESLSCWFATDIIVVSKGVMKSLKKDGITKKQTNLIHHGSINGIDSSQFSLETIKDVKCIREQFGIPHDAFVFGFVGRIVKDKGINELIKVFVDLNQKYMNVFLLLVGKIELKIDPISLDNQEEIKSNSHIIYAGVQSDVRPFLRAMNVFTFPSYREGFGISLMEAQAMEIPCISSNISGCNEIIQDMENGFLIEPKNEIGLFKAMEKLLLDTHLYTSMKRYSRKNVVAKYEQQKVWQKALETYTYIANY</sequence>
<accession>A0A4Q1JRD3</accession>
<dbReference type="Proteomes" id="UP000289703">
    <property type="component" value="Unassembled WGS sequence"/>
</dbReference>
<dbReference type="GO" id="GO:0016757">
    <property type="term" value="F:glycosyltransferase activity"/>
    <property type="evidence" value="ECO:0007669"/>
    <property type="project" value="InterPro"/>
</dbReference>
<dbReference type="InterPro" id="IPR028098">
    <property type="entry name" value="Glyco_trans_4-like_N"/>
</dbReference>
<dbReference type="Pfam" id="PF13439">
    <property type="entry name" value="Glyco_transf_4"/>
    <property type="match status" value="1"/>
</dbReference>
<reference evidence="3 4" key="1">
    <citation type="submission" date="2019-01" db="EMBL/GenBank/DDBJ databases">
        <title>Ancylomarina salipaludis sp. nov., isolated from a salt marsh.</title>
        <authorList>
            <person name="Yoon J.-H."/>
        </authorList>
    </citation>
    <scope>NUCLEOTIDE SEQUENCE [LARGE SCALE GENOMIC DNA]</scope>
    <source>
        <strain evidence="3 4">SHSM-M15</strain>
    </source>
</reference>
<dbReference type="PANTHER" id="PTHR12526">
    <property type="entry name" value="GLYCOSYLTRANSFERASE"/>
    <property type="match status" value="1"/>
</dbReference>
<dbReference type="RefSeq" id="WP_129251959.1">
    <property type="nucleotide sequence ID" value="NZ_SAXA01000001.1"/>
</dbReference>
<keyword evidence="3" id="KW-0808">Transferase</keyword>
<comment type="caution">
    <text evidence="3">The sequence shown here is derived from an EMBL/GenBank/DDBJ whole genome shotgun (WGS) entry which is preliminary data.</text>
</comment>
<feature type="domain" description="Glycosyl transferase family 1" evidence="1">
    <location>
        <begin position="191"/>
        <end position="356"/>
    </location>
</feature>
<dbReference type="CDD" id="cd03808">
    <property type="entry name" value="GT4_CapM-like"/>
    <property type="match status" value="1"/>
</dbReference>
<dbReference type="InterPro" id="IPR001296">
    <property type="entry name" value="Glyco_trans_1"/>
</dbReference>
<dbReference type="AlphaFoldDB" id="A0A4Q1JRD3"/>
<dbReference type="EMBL" id="SAXA01000001">
    <property type="protein sequence ID" value="RXQ97441.1"/>
    <property type="molecule type" value="Genomic_DNA"/>
</dbReference>
<protein>
    <submittedName>
        <fullName evidence="3">Glycosyltransferase family 1 protein</fullName>
    </submittedName>
</protein>
<dbReference type="PANTHER" id="PTHR12526:SF630">
    <property type="entry name" value="GLYCOSYLTRANSFERASE"/>
    <property type="match status" value="1"/>
</dbReference>
<keyword evidence="4" id="KW-1185">Reference proteome</keyword>
<gene>
    <name evidence="3" type="ORF">EO244_00705</name>
</gene>
<name>A0A4Q1JRD3_9BACT</name>
<feature type="domain" description="Glycosyltransferase subfamily 4-like N-terminal" evidence="2">
    <location>
        <begin position="30"/>
        <end position="170"/>
    </location>
</feature>